<dbReference type="EMBL" id="CABWIL020000020">
    <property type="protein sequence ID" value="CAB3968896.1"/>
    <property type="molecule type" value="Genomic_DNA"/>
</dbReference>
<evidence type="ECO:0000313" key="3">
    <source>
        <dbReference type="Proteomes" id="UP000494120"/>
    </source>
</evidence>
<keyword evidence="3" id="KW-1185">Reference proteome</keyword>
<organism evidence="1 4">
    <name type="scientific">Burkholderia aenigmatica</name>
    <dbReference type="NCBI Taxonomy" id="2015348"/>
    <lineage>
        <taxon>Bacteria</taxon>
        <taxon>Pseudomonadati</taxon>
        <taxon>Pseudomonadota</taxon>
        <taxon>Betaproteobacteria</taxon>
        <taxon>Burkholderiales</taxon>
        <taxon>Burkholderiaceae</taxon>
        <taxon>Burkholderia</taxon>
        <taxon>Burkholderia cepacia complex</taxon>
    </lineage>
</organism>
<proteinExistence type="predicted"/>
<dbReference type="AlphaFoldDB" id="A0A6J5JBE3"/>
<dbReference type="Proteomes" id="UP000494120">
    <property type="component" value="Unassembled WGS sequence"/>
</dbReference>
<reference evidence="1 4" key="1">
    <citation type="submission" date="2020-04" db="EMBL/GenBank/DDBJ databases">
        <authorList>
            <person name="Depoorter E."/>
        </authorList>
    </citation>
    <scope>NUCLEOTIDE SEQUENCE [LARGE SCALE GENOMIC DNA]</scope>
    <source>
        <strain evidence="1 4">BCC0217</strain>
        <strain evidence="2 3">R-17378</strain>
    </source>
</reference>
<evidence type="ECO:0000313" key="1">
    <source>
        <dbReference type="EMBL" id="CAB3968896.1"/>
    </source>
</evidence>
<evidence type="ECO:0000313" key="2">
    <source>
        <dbReference type="EMBL" id="VWC99887.1"/>
    </source>
</evidence>
<protein>
    <submittedName>
        <fullName evidence="1">Uncharacterized protein</fullName>
    </submittedName>
</protein>
<name>A0A6J5JBE3_9BURK</name>
<dbReference type="Proteomes" id="UP000494301">
    <property type="component" value="Unassembled WGS sequence"/>
</dbReference>
<evidence type="ECO:0000313" key="4">
    <source>
        <dbReference type="Proteomes" id="UP000494301"/>
    </source>
</evidence>
<sequence>MSRVYHLLTLNWIFVCPYKEGVWREFFHLDFDRGVSEDLTVRA</sequence>
<gene>
    <name evidence="2" type="ORF">BLA17378_05156</name>
    <name evidence="1" type="ORF">BLA3211_05185</name>
</gene>
<dbReference type="EMBL" id="CABVQG010000020">
    <property type="protein sequence ID" value="VWC99887.1"/>
    <property type="molecule type" value="Genomic_DNA"/>
</dbReference>
<accession>A0A6J5JBE3</accession>